<dbReference type="OrthoDB" id="9133079at2"/>
<gene>
    <name evidence="2" type="ORF">D7S89_15025</name>
</gene>
<keyword evidence="3" id="KW-1185">Reference proteome</keyword>
<dbReference type="AlphaFoldDB" id="A0A494XAF1"/>
<name>A0A494XAF1_9BURK</name>
<organism evidence="2 3">
    <name type="scientific">Trinickia fusca</name>
    <dbReference type="NCBI Taxonomy" id="2419777"/>
    <lineage>
        <taxon>Bacteria</taxon>
        <taxon>Pseudomonadati</taxon>
        <taxon>Pseudomonadota</taxon>
        <taxon>Betaproteobacteria</taxon>
        <taxon>Burkholderiales</taxon>
        <taxon>Burkholderiaceae</taxon>
        <taxon>Trinickia</taxon>
    </lineage>
</organism>
<feature type="compositionally biased region" description="Basic and acidic residues" evidence="1">
    <location>
        <begin position="76"/>
        <end position="95"/>
    </location>
</feature>
<evidence type="ECO:0000313" key="2">
    <source>
        <dbReference type="EMBL" id="RKP47538.1"/>
    </source>
</evidence>
<dbReference type="RefSeq" id="WP_121278484.1">
    <property type="nucleotide sequence ID" value="NZ_RBZV01000005.1"/>
</dbReference>
<evidence type="ECO:0000256" key="1">
    <source>
        <dbReference type="SAM" id="MobiDB-lite"/>
    </source>
</evidence>
<sequence length="95" mass="10412">MEENRKPKPHPGRGHAHRTASVLEPVAELAVEGLKMAHEPGVPHVAGPDGMQLLLEIAKLADHLLAAQPAPKHHHAPEPVDPRRCVDPRKRVLPR</sequence>
<accession>A0A494XAF1</accession>
<feature type="compositionally biased region" description="Basic residues" evidence="1">
    <location>
        <begin position="7"/>
        <end position="18"/>
    </location>
</feature>
<proteinExistence type="predicted"/>
<feature type="region of interest" description="Disordered" evidence="1">
    <location>
        <begin position="68"/>
        <end position="95"/>
    </location>
</feature>
<evidence type="ECO:0000313" key="3">
    <source>
        <dbReference type="Proteomes" id="UP000280434"/>
    </source>
</evidence>
<feature type="region of interest" description="Disordered" evidence="1">
    <location>
        <begin position="1"/>
        <end position="21"/>
    </location>
</feature>
<protein>
    <submittedName>
        <fullName evidence="2">Uncharacterized protein</fullName>
    </submittedName>
</protein>
<dbReference type="Proteomes" id="UP000280434">
    <property type="component" value="Unassembled WGS sequence"/>
</dbReference>
<reference evidence="2 3" key="1">
    <citation type="submission" date="2018-10" db="EMBL/GenBank/DDBJ databases">
        <title>Paraburkholderia sp. 7MK8-2, isolated from soil.</title>
        <authorList>
            <person name="Gao Z.-H."/>
            <person name="Qiu L.-H."/>
        </authorList>
    </citation>
    <scope>NUCLEOTIDE SEQUENCE [LARGE SCALE GENOMIC DNA]</scope>
    <source>
        <strain evidence="2 3">7MK8-2</strain>
    </source>
</reference>
<comment type="caution">
    <text evidence="2">The sequence shown here is derived from an EMBL/GenBank/DDBJ whole genome shotgun (WGS) entry which is preliminary data.</text>
</comment>
<dbReference type="EMBL" id="RBZV01000005">
    <property type="protein sequence ID" value="RKP47538.1"/>
    <property type="molecule type" value="Genomic_DNA"/>
</dbReference>